<reference evidence="1 2" key="1">
    <citation type="journal article" date="2012" name="J. Bacteriol.">
        <title>Complete genome sequences of Desulfosporosinus orientis DSM765T, Desulfosporosinus youngiae DSM17734T, Desulfosporosinus meridiei DSM13257T, and Desulfosporosinus acidiphilus DSM22704T.</title>
        <authorList>
            <person name="Pester M."/>
            <person name="Brambilla E."/>
            <person name="Alazard D."/>
            <person name="Rattei T."/>
            <person name="Weinmaier T."/>
            <person name="Han J."/>
            <person name="Lucas S."/>
            <person name="Lapidus A."/>
            <person name="Cheng J.F."/>
            <person name="Goodwin L."/>
            <person name="Pitluck S."/>
            <person name="Peters L."/>
            <person name="Ovchinnikova G."/>
            <person name="Teshima H."/>
            <person name="Detter J.C."/>
            <person name="Han C.S."/>
            <person name="Tapia R."/>
            <person name="Land M.L."/>
            <person name="Hauser L."/>
            <person name="Kyrpides N.C."/>
            <person name="Ivanova N.N."/>
            <person name="Pagani I."/>
            <person name="Huntmann M."/>
            <person name="Wei C.L."/>
            <person name="Davenport K.W."/>
            <person name="Daligault H."/>
            <person name="Chain P.S."/>
            <person name="Chen A."/>
            <person name="Mavromatis K."/>
            <person name="Markowitz V."/>
            <person name="Szeto E."/>
            <person name="Mikhailova N."/>
            <person name="Pati A."/>
            <person name="Wagner M."/>
            <person name="Woyke T."/>
            <person name="Ollivier B."/>
            <person name="Klenk H.P."/>
            <person name="Spring S."/>
            <person name="Loy A."/>
        </authorList>
    </citation>
    <scope>NUCLEOTIDE SEQUENCE [LARGE SCALE GENOMIC DNA]</scope>
    <source>
        <strain evidence="2">ATCC BAA-275 / DSM 13257 / NCIMB 13706 / S10</strain>
    </source>
</reference>
<dbReference type="KEGG" id="dmi:Desmer_1368"/>
<name>J7IXD8_DESMD</name>
<proteinExistence type="predicted"/>
<evidence type="ECO:0000313" key="1">
    <source>
        <dbReference type="EMBL" id="AFQ43371.1"/>
    </source>
</evidence>
<protein>
    <submittedName>
        <fullName evidence="1">Uncharacterized protein</fullName>
    </submittedName>
</protein>
<reference evidence="2" key="2">
    <citation type="submission" date="2012-08" db="EMBL/GenBank/DDBJ databases">
        <title>Finished genome of Desulfosporosinus meridiei DSM 13257.</title>
        <authorList>
            <person name="Huntemann M."/>
            <person name="Wei C.-L."/>
            <person name="Han J."/>
            <person name="Detter J.C."/>
            <person name="Han C."/>
            <person name="Davenport K."/>
            <person name="Daligault H."/>
            <person name="Erkkila T."/>
            <person name="Gu W."/>
            <person name="Munk A.C.C."/>
            <person name="Teshima H."/>
            <person name="Xu Y."/>
            <person name="Chain P."/>
            <person name="Tapia R."/>
            <person name="Chen A."/>
            <person name="Krypides N."/>
            <person name="Mavromatis K."/>
            <person name="Markowitz V."/>
            <person name="Szeto E."/>
            <person name="Ivanova N."/>
            <person name="Mikhailova N."/>
            <person name="Ovchinnikova G."/>
            <person name="Pagani I."/>
            <person name="Pati A."/>
            <person name="Goodwin L."/>
            <person name="Peters L."/>
            <person name="Pitluck S."/>
            <person name="Woyke T."/>
            <person name="Pester M."/>
            <person name="Spring S."/>
            <person name="Ollivier B."/>
            <person name="Rattei T."/>
            <person name="Klenk H.-P."/>
            <person name="Wagner M."/>
            <person name="Loy A."/>
        </authorList>
    </citation>
    <scope>NUCLEOTIDE SEQUENCE [LARGE SCALE GENOMIC DNA]</scope>
    <source>
        <strain evidence="2">ATCC BAA-275 / DSM 13257 / NCIMB 13706 / S10</strain>
    </source>
</reference>
<accession>J7IXD8</accession>
<sequence length="49" mass="5791">MNEKGSNTFMLNQHEDFTFRPLKDTDSKMVPIPDIAGVPEMLLYWYQKL</sequence>
<dbReference type="Proteomes" id="UP000005262">
    <property type="component" value="Chromosome"/>
</dbReference>
<dbReference type="EMBL" id="CP003629">
    <property type="protein sequence ID" value="AFQ43371.1"/>
    <property type="molecule type" value="Genomic_DNA"/>
</dbReference>
<evidence type="ECO:0000313" key="2">
    <source>
        <dbReference type="Proteomes" id="UP000005262"/>
    </source>
</evidence>
<keyword evidence="2" id="KW-1185">Reference proteome</keyword>
<dbReference type="HOGENOM" id="CLU_3134895_0_0_9"/>
<organism evidence="1 2">
    <name type="scientific">Desulfosporosinus meridiei (strain ATCC BAA-275 / DSM 13257 / KCTC 12902 / NCIMB 13706 / S10)</name>
    <dbReference type="NCBI Taxonomy" id="768704"/>
    <lineage>
        <taxon>Bacteria</taxon>
        <taxon>Bacillati</taxon>
        <taxon>Bacillota</taxon>
        <taxon>Clostridia</taxon>
        <taxon>Eubacteriales</taxon>
        <taxon>Desulfitobacteriaceae</taxon>
        <taxon>Desulfosporosinus</taxon>
    </lineage>
</organism>
<dbReference type="AlphaFoldDB" id="J7IXD8"/>
<gene>
    <name evidence="1" type="ordered locus">Desmer_1368</name>
</gene>